<feature type="domain" description="Pyruvate phosphate dikinase AMP/ATP-binding" evidence="2">
    <location>
        <begin position="208"/>
        <end position="260"/>
    </location>
</feature>
<dbReference type="GO" id="GO:0016301">
    <property type="term" value="F:kinase activity"/>
    <property type="evidence" value="ECO:0007669"/>
    <property type="project" value="InterPro"/>
</dbReference>
<dbReference type="AlphaFoldDB" id="W9GA85"/>
<dbReference type="SUPFAM" id="SSF56059">
    <property type="entry name" value="Glutathione synthetase ATP-binding domain-like"/>
    <property type="match status" value="1"/>
</dbReference>
<dbReference type="InterPro" id="IPR013815">
    <property type="entry name" value="ATP_grasp_subdomain_1"/>
</dbReference>
<evidence type="ECO:0000313" key="3">
    <source>
        <dbReference type="EMBL" id="EWT01748.1"/>
    </source>
</evidence>
<dbReference type="InterPro" id="IPR008279">
    <property type="entry name" value="PEP-util_enz_mobile_dom"/>
</dbReference>
<accession>W9GA85</accession>
<dbReference type="Pfam" id="PF00391">
    <property type="entry name" value="PEP-utilizers"/>
    <property type="match status" value="1"/>
</dbReference>
<dbReference type="InterPro" id="IPR051549">
    <property type="entry name" value="PEP_Utilizing_Enz"/>
</dbReference>
<protein>
    <recommendedName>
        <fullName evidence="5">Phosphoenolpyruvate synthase</fullName>
    </recommendedName>
</protein>
<dbReference type="Gene3D" id="3.50.30.10">
    <property type="entry name" value="Phosphohistidine domain"/>
    <property type="match status" value="1"/>
</dbReference>
<dbReference type="EMBL" id="AWSA01000018">
    <property type="protein sequence ID" value="EWT01748.1"/>
    <property type="molecule type" value="Genomic_DNA"/>
</dbReference>
<feature type="domain" description="PEP-utilising enzyme mobile" evidence="1">
    <location>
        <begin position="662"/>
        <end position="731"/>
    </location>
</feature>
<gene>
    <name evidence="3" type="ORF">N865_07610</name>
</gene>
<dbReference type="Gene3D" id="3.30.1490.20">
    <property type="entry name" value="ATP-grasp fold, A domain"/>
    <property type="match status" value="2"/>
</dbReference>
<dbReference type="eggNOG" id="COG0574">
    <property type="taxonomic scope" value="Bacteria"/>
</dbReference>
<dbReference type="InterPro" id="IPR002192">
    <property type="entry name" value="PPDK_AMP/ATP-bd"/>
</dbReference>
<dbReference type="InterPro" id="IPR036637">
    <property type="entry name" value="Phosphohistidine_dom_sf"/>
</dbReference>
<dbReference type="PATRIC" id="fig|1386089.3.peg.2017"/>
<dbReference type="PANTHER" id="PTHR43615:SF1">
    <property type="entry name" value="PPDK_N DOMAIN-CONTAINING PROTEIN"/>
    <property type="match status" value="1"/>
</dbReference>
<feature type="domain" description="Pyruvate phosphate dikinase AMP/ATP-binding" evidence="2">
    <location>
        <begin position="66"/>
        <end position="201"/>
    </location>
</feature>
<evidence type="ECO:0000259" key="1">
    <source>
        <dbReference type="Pfam" id="PF00391"/>
    </source>
</evidence>
<dbReference type="PANTHER" id="PTHR43615">
    <property type="entry name" value="PHOSPHOENOLPYRUVATE SYNTHASE-RELATED"/>
    <property type="match status" value="1"/>
</dbReference>
<reference evidence="3 4" key="1">
    <citation type="submission" date="2013-08" db="EMBL/GenBank/DDBJ databases">
        <title>Intrasporangium oryzae NRRL B-24470.</title>
        <authorList>
            <person name="Liu H."/>
            <person name="Wang G."/>
        </authorList>
    </citation>
    <scope>NUCLEOTIDE SEQUENCE [LARGE SCALE GENOMIC DNA]</scope>
    <source>
        <strain evidence="3 4">NRRL B-24470</strain>
    </source>
</reference>
<dbReference type="Gene3D" id="3.30.470.20">
    <property type="entry name" value="ATP-grasp fold, B domain"/>
    <property type="match status" value="2"/>
</dbReference>
<comment type="caution">
    <text evidence="3">The sequence shown here is derived from an EMBL/GenBank/DDBJ whole genome shotgun (WGS) entry which is preliminary data.</text>
</comment>
<keyword evidence="4" id="KW-1185">Reference proteome</keyword>
<dbReference type="eggNOG" id="COG3848">
    <property type="taxonomic scope" value="Bacteria"/>
</dbReference>
<dbReference type="Pfam" id="PF01326">
    <property type="entry name" value="PPDK_N"/>
    <property type="match status" value="2"/>
</dbReference>
<evidence type="ECO:0000259" key="2">
    <source>
        <dbReference type="Pfam" id="PF01326"/>
    </source>
</evidence>
<evidence type="ECO:0008006" key="5">
    <source>
        <dbReference type="Google" id="ProtNLM"/>
    </source>
</evidence>
<evidence type="ECO:0000313" key="4">
    <source>
        <dbReference type="Proteomes" id="UP000019489"/>
    </source>
</evidence>
<dbReference type="OrthoDB" id="9765468at2"/>
<dbReference type="STRING" id="1386089.N865_07610"/>
<dbReference type="SUPFAM" id="SSF52009">
    <property type="entry name" value="Phosphohistidine domain"/>
    <property type="match status" value="1"/>
</dbReference>
<dbReference type="RefSeq" id="WP_034805010.1">
    <property type="nucleotide sequence ID" value="NZ_AWSA01000018.1"/>
</dbReference>
<sequence>MEDAARGARDAASTLAPAHVRRLEDLGDDAAGTVGHKAANLGLLVRRGFPVPDGVLVTAGEPEEALPDRVSEALSVLGEGPLAVRSSAIAEDLGDASFAGQYETVLGVSGPSAVLDAVRRVRQSAHDERVVAYRRAHGPEGQEGVAVLLQRMVTSEVSGVAFTANPLTGARQETVVTATRGLGEVLVDGEAAGEQWVVRGDHALRDRRAPTAVLTEEQALAVAELARRVQAVFDDVPQDIEWAFAGGRLHLLQARPMTALPDPVRWESPLPGGWTRNFRIGEWLPEPVTPLCDTWLLARMEARYAQVSRERLGVYPPLPLHVTINGWYFHSPLGSGGLRPMLGIVRRPRILWALVRSRRPDVGERVVWARETSHWRDELLPRYRALVERRSADVESADDVGLSAIIDEVADAAGEYLQSISSVGGYAWKVEGVLADFYARHLRPTLGGSHQTLVSGLEQPRALDPHAIQSLDWFRPTAGELGIPGGVPRAHAALVEERRRAEEACRGALAPKQRADFDRILALAQKYARIREEQVPDLTLGWPLMRRALARLGESCVRRGVIGHAEDVYFLEREELFADESRASSVAERRTLWARNRKLCPPLLVGTLPRLVQKMQDDAFAPMREPAERRPGMLEGMPASAGRATGVARVILDLADTDRLAAGEVLVTSATTPAWTPLFARAAAVVTDGGSLAAHASLVAREYGIPAVVAVGDATQRISDGQRVTVDGGAGLVEVHTT</sequence>
<proteinExistence type="predicted"/>
<name>W9GA85_9MICO</name>
<dbReference type="Proteomes" id="UP000019489">
    <property type="component" value="Unassembled WGS sequence"/>
</dbReference>
<organism evidence="3 4">
    <name type="scientific">Intrasporangium oryzae NRRL B-24470</name>
    <dbReference type="NCBI Taxonomy" id="1386089"/>
    <lineage>
        <taxon>Bacteria</taxon>
        <taxon>Bacillati</taxon>
        <taxon>Actinomycetota</taxon>
        <taxon>Actinomycetes</taxon>
        <taxon>Micrococcales</taxon>
        <taxon>Intrasporangiaceae</taxon>
        <taxon>Intrasporangium</taxon>
    </lineage>
</organism>
<dbReference type="GO" id="GO:0005524">
    <property type="term" value="F:ATP binding"/>
    <property type="evidence" value="ECO:0007669"/>
    <property type="project" value="InterPro"/>
</dbReference>